<dbReference type="AlphaFoldDB" id="A0A7J9AW76"/>
<evidence type="ECO:0008006" key="3">
    <source>
        <dbReference type="Google" id="ProtNLM"/>
    </source>
</evidence>
<gene>
    <name evidence="1" type="ORF">Golax_001231</name>
</gene>
<dbReference type="PANTHER" id="PTHR31286:SF173">
    <property type="entry name" value="DUF4283 DOMAIN-CONTAINING PROTEIN"/>
    <property type="match status" value="1"/>
</dbReference>
<dbReference type="PANTHER" id="PTHR31286">
    <property type="entry name" value="GLYCINE-RICH CELL WALL STRUCTURAL PROTEIN 1.8-LIKE"/>
    <property type="match status" value="1"/>
</dbReference>
<dbReference type="InterPro" id="IPR040256">
    <property type="entry name" value="At4g02000-like"/>
</dbReference>
<evidence type="ECO:0000313" key="2">
    <source>
        <dbReference type="Proteomes" id="UP000593574"/>
    </source>
</evidence>
<evidence type="ECO:0000313" key="1">
    <source>
        <dbReference type="EMBL" id="MBA0728325.1"/>
    </source>
</evidence>
<protein>
    <recommendedName>
        <fullName evidence="3">DUF4283 domain-containing protein</fullName>
    </recommendedName>
</protein>
<proteinExistence type="predicted"/>
<accession>A0A7J9AW76</accession>
<keyword evidence="2" id="KW-1185">Reference proteome</keyword>
<reference evidence="1 2" key="1">
    <citation type="journal article" date="2019" name="Genome Biol. Evol.">
        <title>Insights into the evolution of the New World diploid cottons (Gossypium, subgenus Houzingenia) based on genome sequencing.</title>
        <authorList>
            <person name="Grover C.E."/>
            <person name="Arick M.A. 2nd"/>
            <person name="Thrash A."/>
            <person name="Conover J.L."/>
            <person name="Sanders W.S."/>
            <person name="Peterson D.G."/>
            <person name="Frelichowski J.E."/>
            <person name="Scheffler J.A."/>
            <person name="Scheffler B.E."/>
            <person name="Wendel J.F."/>
        </authorList>
    </citation>
    <scope>NUCLEOTIDE SEQUENCE [LARGE SCALE GENOMIC DNA]</scope>
    <source>
        <strain evidence="1">4</strain>
        <tissue evidence="1">Leaf</tissue>
    </source>
</reference>
<comment type="caution">
    <text evidence="1">The sequence shown here is derived from an EMBL/GenBank/DDBJ whole genome shotgun (WGS) entry which is preliminary data.</text>
</comment>
<sequence>MDLDSNTDNAMAMDSFLALEMSWMEKVLGQGASGSGNNEDFEFKKGDFVRTTVNGIPTISFSDRVQQILVRDMVTTLVDYEKVLTQRLWIVLGQYLTVQSWTPTFNPLQAFPNSTMGEIFQDGNVYQSRKTSSLSDPGYRVVQRIEFESLPFVYFSCGRFGHMKDLCLGIGSTKDTDVGNELTVSDLSEKDKVVELTESFGTWMLVDRKSRCNSMARQSLVTRVIENGALNLTGTKMTENGVVATIYWSILRHDNLVGLGPWNGVDCLVDIGPGLKDIGKQNGPTLDYPDLGIEASGNFKNSGCRHLGRTDPLGYYCPFNPTFDGLVESVVELNNEVIDLMRHSAVTFKENE</sequence>
<feature type="non-terminal residue" evidence="1">
    <location>
        <position position="1"/>
    </location>
</feature>
<dbReference type="EMBL" id="JABEZV010000013">
    <property type="protein sequence ID" value="MBA0728325.1"/>
    <property type="molecule type" value="Genomic_DNA"/>
</dbReference>
<organism evidence="1 2">
    <name type="scientific">Gossypium laxum</name>
    <dbReference type="NCBI Taxonomy" id="34288"/>
    <lineage>
        <taxon>Eukaryota</taxon>
        <taxon>Viridiplantae</taxon>
        <taxon>Streptophyta</taxon>
        <taxon>Embryophyta</taxon>
        <taxon>Tracheophyta</taxon>
        <taxon>Spermatophyta</taxon>
        <taxon>Magnoliopsida</taxon>
        <taxon>eudicotyledons</taxon>
        <taxon>Gunneridae</taxon>
        <taxon>Pentapetalae</taxon>
        <taxon>rosids</taxon>
        <taxon>malvids</taxon>
        <taxon>Malvales</taxon>
        <taxon>Malvaceae</taxon>
        <taxon>Malvoideae</taxon>
        <taxon>Gossypium</taxon>
    </lineage>
</organism>
<dbReference type="Proteomes" id="UP000593574">
    <property type="component" value="Unassembled WGS sequence"/>
</dbReference>
<name>A0A7J9AW76_9ROSI</name>